<dbReference type="Gene3D" id="3.30.530.20">
    <property type="match status" value="1"/>
</dbReference>
<dbReference type="SUPFAM" id="SSF55961">
    <property type="entry name" value="Bet v1-like"/>
    <property type="match status" value="1"/>
</dbReference>
<gene>
    <name evidence="1" type="ORF">LT679_00235</name>
</gene>
<evidence type="ECO:0000313" key="1">
    <source>
        <dbReference type="EMBL" id="MCD8739012.1"/>
    </source>
</evidence>
<proteinExistence type="predicted"/>
<evidence type="ECO:0000313" key="2">
    <source>
        <dbReference type="Proteomes" id="UP001199919"/>
    </source>
</evidence>
<name>A0ABS8TXE0_9SPHI</name>
<reference evidence="1 2" key="1">
    <citation type="submission" date="2021-12" db="EMBL/GenBank/DDBJ databases">
        <title>Mucilaginibacter roseus genome.</title>
        <authorList>
            <person name="Ferreira J.R."/>
            <person name="Newman J.D."/>
        </authorList>
    </citation>
    <scope>NUCLEOTIDE SEQUENCE [LARGE SCALE GENOMIC DNA]</scope>
    <source>
        <strain evidence="1 2">LMG 28454</strain>
    </source>
</reference>
<sequence>MDLPCILMQVYNAHIEKVWLALSDQAAMKKWYFPQLRRFEPVVGFEM</sequence>
<comment type="caution">
    <text evidence="1">The sequence shown here is derived from an EMBL/GenBank/DDBJ whole genome shotgun (WGS) entry which is preliminary data.</text>
</comment>
<dbReference type="RefSeq" id="WP_232174888.1">
    <property type="nucleotide sequence ID" value="NZ_JAJPWV010000001.1"/>
</dbReference>
<dbReference type="EMBL" id="JAJPWV010000001">
    <property type="protein sequence ID" value="MCD8739012.1"/>
    <property type="molecule type" value="Genomic_DNA"/>
</dbReference>
<protein>
    <recommendedName>
        <fullName evidence="3">SRPBCC domain-containing protein</fullName>
    </recommendedName>
</protein>
<keyword evidence="2" id="KW-1185">Reference proteome</keyword>
<accession>A0ABS8TXE0</accession>
<dbReference type="Proteomes" id="UP001199919">
    <property type="component" value="Unassembled WGS sequence"/>
</dbReference>
<organism evidence="1 2">
    <name type="scientific">Mucilaginibacter roseus</name>
    <dbReference type="NCBI Taxonomy" id="1528868"/>
    <lineage>
        <taxon>Bacteria</taxon>
        <taxon>Pseudomonadati</taxon>
        <taxon>Bacteroidota</taxon>
        <taxon>Sphingobacteriia</taxon>
        <taxon>Sphingobacteriales</taxon>
        <taxon>Sphingobacteriaceae</taxon>
        <taxon>Mucilaginibacter</taxon>
    </lineage>
</organism>
<dbReference type="InterPro" id="IPR023393">
    <property type="entry name" value="START-like_dom_sf"/>
</dbReference>
<evidence type="ECO:0008006" key="3">
    <source>
        <dbReference type="Google" id="ProtNLM"/>
    </source>
</evidence>